<feature type="compositionally biased region" description="Polar residues" evidence="5">
    <location>
        <begin position="178"/>
        <end position="188"/>
    </location>
</feature>
<evidence type="ECO:0000256" key="5">
    <source>
        <dbReference type="SAM" id="MobiDB-lite"/>
    </source>
</evidence>
<dbReference type="GO" id="GO:0005840">
    <property type="term" value="C:ribosome"/>
    <property type="evidence" value="ECO:0007669"/>
    <property type="project" value="UniProtKB-KW"/>
</dbReference>
<dbReference type="AlphaFoldDB" id="A0A5N5MZF5"/>
<dbReference type="Proteomes" id="UP000326939">
    <property type="component" value="Chromosome 4"/>
</dbReference>
<comment type="similarity">
    <text evidence="1">Belongs to the universal ribosomal protein uL4 family.</text>
</comment>
<dbReference type="PANTHER" id="PTHR10746">
    <property type="entry name" value="50S RIBOSOMAL PROTEIN L4"/>
    <property type="match status" value="1"/>
</dbReference>
<dbReference type="SUPFAM" id="SSF52166">
    <property type="entry name" value="Ribosomal protein L4"/>
    <property type="match status" value="1"/>
</dbReference>
<evidence type="ECO:0000256" key="2">
    <source>
        <dbReference type="ARBA" id="ARBA00022980"/>
    </source>
</evidence>
<dbReference type="InterPro" id="IPR023574">
    <property type="entry name" value="Ribosomal_uL4_dom_sf"/>
</dbReference>
<proteinExistence type="inferred from homology"/>
<dbReference type="InterPro" id="IPR013005">
    <property type="entry name" value="Ribosomal_uL4-like"/>
</dbReference>
<dbReference type="GO" id="GO:0006412">
    <property type="term" value="P:translation"/>
    <property type="evidence" value="ECO:0007669"/>
    <property type="project" value="InterPro"/>
</dbReference>
<name>A0A5N5MZF5_9ROSI</name>
<protein>
    <recommendedName>
        <fullName evidence="4">Large ribosomal subunit protein uL4m</fullName>
    </recommendedName>
</protein>
<keyword evidence="3" id="KW-0687">Ribonucleoprotein</keyword>
<dbReference type="GO" id="GO:1990904">
    <property type="term" value="C:ribonucleoprotein complex"/>
    <property type="evidence" value="ECO:0007669"/>
    <property type="project" value="UniProtKB-KW"/>
</dbReference>
<dbReference type="PANTHER" id="PTHR10746:SF6">
    <property type="entry name" value="LARGE RIBOSOMAL SUBUNIT PROTEIN UL4M"/>
    <property type="match status" value="1"/>
</dbReference>
<gene>
    <name evidence="6" type="ORF">DKX38_005321</name>
</gene>
<evidence type="ECO:0000313" key="7">
    <source>
        <dbReference type="Proteomes" id="UP000326939"/>
    </source>
</evidence>
<sequence length="372" mass="40940">MALSISRRVLRSFGSLSGFGRCGDSSSRTSQSFRASPGKGTCFTGISLKFFLQIFSLSEFIVTDLYGHVSGDCLFSAESSSFIKGVVSSLAYRRLSTSNVTSESTGGSFPSDLLSPKNVVTLQREIGLCQDLVIPVTDFHNEDRGLMVLAGDVFDVPIRKDIIHRVVRWQLAKRQQGTHSTKTISEVSGTGRKPYRQKGTGRARHGTLRGPQFRGGAVMHGPKPRSHAFKLNKKVRRLGLKIALSARAAEGKACLSLEFLNAQLLVFEDLEVPTHKTKNIVNYVNEMENTKKLLVVDGGPINEKLKLATQNLHYVNVLPSIVSCGSILVPFLSMNPLNLGLNVYSILQHDTLVMSRDAVNKIVERMHTPIKR</sequence>
<evidence type="ECO:0000256" key="4">
    <source>
        <dbReference type="ARBA" id="ARBA00040565"/>
    </source>
</evidence>
<keyword evidence="7" id="KW-1185">Reference proteome</keyword>
<keyword evidence="2" id="KW-0689">Ribosomal protein</keyword>
<dbReference type="NCBIfam" id="TIGR03953">
    <property type="entry name" value="rplD_bact"/>
    <property type="match status" value="1"/>
</dbReference>
<dbReference type="EMBL" id="VDCV01000004">
    <property type="protein sequence ID" value="KAB5560364.1"/>
    <property type="molecule type" value="Genomic_DNA"/>
</dbReference>
<organism evidence="6 7">
    <name type="scientific">Salix brachista</name>
    <dbReference type="NCBI Taxonomy" id="2182728"/>
    <lineage>
        <taxon>Eukaryota</taxon>
        <taxon>Viridiplantae</taxon>
        <taxon>Streptophyta</taxon>
        <taxon>Embryophyta</taxon>
        <taxon>Tracheophyta</taxon>
        <taxon>Spermatophyta</taxon>
        <taxon>Magnoliopsida</taxon>
        <taxon>eudicotyledons</taxon>
        <taxon>Gunneridae</taxon>
        <taxon>Pentapetalae</taxon>
        <taxon>rosids</taxon>
        <taxon>fabids</taxon>
        <taxon>Malpighiales</taxon>
        <taxon>Salicaceae</taxon>
        <taxon>Saliceae</taxon>
        <taxon>Salix</taxon>
    </lineage>
</organism>
<dbReference type="Pfam" id="PF00573">
    <property type="entry name" value="Ribosomal_L4"/>
    <property type="match status" value="1"/>
</dbReference>
<comment type="caution">
    <text evidence="6">The sequence shown here is derived from an EMBL/GenBank/DDBJ whole genome shotgun (WGS) entry which is preliminary data.</text>
</comment>
<evidence type="ECO:0000256" key="1">
    <source>
        <dbReference type="ARBA" id="ARBA00010528"/>
    </source>
</evidence>
<evidence type="ECO:0000313" key="6">
    <source>
        <dbReference type="EMBL" id="KAB5560364.1"/>
    </source>
</evidence>
<feature type="region of interest" description="Disordered" evidence="5">
    <location>
        <begin position="178"/>
        <end position="225"/>
    </location>
</feature>
<evidence type="ECO:0000256" key="3">
    <source>
        <dbReference type="ARBA" id="ARBA00023274"/>
    </source>
</evidence>
<feature type="compositionally biased region" description="Basic residues" evidence="5">
    <location>
        <begin position="193"/>
        <end position="207"/>
    </location>
</feature>
<dbReference type="GO" id="GO:0003735">
    <property type="term" value="F:structural constituent of ribosome"/>
    <property type="evidence" value="ECO:0007669"/>
    <property type="project" value="InterPro"/>
</dbReference>
<dbReference type="InterPro" id="IPR002136">
    <property type="entry name" value="Ribosomal_uL4"/>
</dbReference>
<reference evidence="7" key="1">
    <citation type="journal article" date="2019" name="Gigascience">
        <title>De novo genome assembly of the endangered Acer yangbiense, a plant species with extremely small populations endemic to Yunnan Province, China.</title>
        <authorList>
            <person name="Yang J."/>
            <person name="Wariss H.M."/>
            <person name="Tao L."/>
            <person name="Zhang R."/>
            <person name="Yun Q."/>
            <person name="Hollingsworth P."/>
            <person name="Dao Z."/>
            <person name="Luo G."/>
            <person name="Guo H."/>
            <person name="Ma Y."/>
            <person name="Sun W."/>
        </authorList>
    </citation>
    <scope>NUCLEOTIDE SEQUENCE [LARGE SCALE GENOMIC DNA]</scope>
    <source>
        <strain evidence="7">cv. br00</strain>
    </source>
</reference>
<dbReference type="Gene3D" id="3.40.1370.10">
    <property type="match status" value="1"/>
</dbReference>
<dbReference type="HAMAP" id="MF_01328_B">
    <property type="entry name" value="Ribosomal_uL4_B"/>
    <property type="match status" value="1"/>
</dbReference>
<dbReference type="FunFam" id="3.40.1370.10:FF:000006">
    <property type="entry name" value="50S ribosomal protein L4"/>
    <property type="match status" value="1"/>
</dbReference>
<accession>A0A5N5MZF5</accession>